<protein>
    <submittedName>
        <fullName evidence="1">Uncharacterized protein</fullName>
    </submittedName>
</protein>
<dbReference type="EMBL" id="FRAE01000071">
    <property type="protein sequence ID" value="SHK43409.1"/>
    <property type="molecule type" value="Genomic_DNA"/>
</dbReference>
<organism evidence="1 2">
    <name type="scientific">Tepidibacter formicigenes DSM 15518</name>
    <dbReference type="NCBI Taxonomy" id="1123349"/>
    <lineage>
        <taxon>Bacteria</taxon>
        <taxon>Bacillati</taxon>
        <taxon>Bacillota</taxon>
        <taxon>Clostridia</taxon>
        <taxon>Peptostreptococcales</taxon>
        <taxon>Peptostreptococcaceae</taxon>
        <taxon>Tepidibacter</taxon>
    </lineage>
</organism>
<gene>
    <name evidence="1" type="ORF">SAMN02744037_02333</name>
</gene>
<reference evidence="2" key="1">
    <citation type="submission" date="2016-11" db="EMBL/GenBank/DDBJ databases">
        <authorList>
            <person name="Varghese N."/>
            <person name="Submissions S."/>
        </authorList>
    </citation>
    <scope>NUCLEOTIDE SEQUENCE [LARGE SCALE GENOMIC DNA]</scope>
    <source>
        <strain evidence="2">DSM 15518</strain>
    </source>
</reference>
<evidence type="ECO:0000313" key="2">
    <source>
        <dbReference type="Proteomes" id="UP000242497"/>
    </source>
</evidence>
<dbReference type="RefSeq" id="WP_278280572.1">
    <property type="nucleotide sequence ID" value="NZ_FRAE01000071.1"/>
</dbReference>
<sequence>MKRINKIEYETYKAIGFKVKRTKNGFYVFKEKMKKKRRLRLYI</sequence>
<evidence type="ECO:0000313" key="1">
    <source>
        <dbReference type="EMBL" id="SHK43409.1"/>
    </source>
</evidence>
<proteinExistence type="predicted"/>
<name>A0A1M6SFG9_9FIRM</name>
<accession>A0A1M6SFG9</accession>
<keyword evidence="2" id="KW-1185">Reference proteome</keyword>
<dbReference type="Proteomes" id="UP000242497">
    <property type="component" value="Unassembled WGS sequence"/>
</dbReference>
<dbReference type="AlphaFoldDB" id="A0A1M6SFG9"/>